<dbReference type="SUPFAM" id="SSF57959">
    <property type="entry name" value="Leucine zipper domain"/>
    <property type="match status" value="1"/>
</dbReference>
<dbReference type="Pfam" id="PF00170">
    <property type="entry name" value="bZIP_1"/>
    <property type="match status" value="1"/>
</dbReference>
<dbReference type="Proteomes" id="UP000326198">
    <property type="component" value="Unassembled WGS sequence"/>
</dbReference>
<gene>
    <name evidence="4" type="ORF">BDV26DRAFT_3743</name>
</gene>
<reference evidence="4 5" key="1">
    <citation type="submission" date="2019-04" db="EMBL/GenBank/DDBJ databases">
        <title>Friends and foes A comparative genomics studyof 23 Aspergillus species from section Flavi.</title>
        <authorList>
            <consortium name="DOE Joint Genome Institute"/>
            <person name="Kjaerbolling I."/>
            <person name="Vesth T."/>
            <person name="Frisvad J.C."/>
            <person name="Nybo J.L."/>
            <person name="Theobald S."/>
            <person name="Kildgaard S."/>
            <person name="Isbrandt T."/>
            <person name="Kuo A."/>
            <person name="Sato A."/>
            <person name="Lyhne E.K."/>
            <person name="Kogle M.E."/>
            <person name="Wiebenga A."/>
            <person name="Kun R.S."/>
            <person name="Lubbers R.J."/>
            <person name="Makela M.R."/>
            <person name="Barry K."/>
            <person name="Chovatia M."/>
            <person name="Clum A."/>
            <person name="Daum C."/>
            <person name="Haridas S."/>
            <person name="He G."/>
            <person name="LaButti K."/>
            <person name="Lipzen A."/>
            <person name="Mondo S."/>
            <person name="Riley R."/>
            <person name="Salamov A."/>
            <person name="Simmons B.A."/>
            <person name="Magnuson J.K."/>
            <person name="Henrissat B."/>
            <person name="Mortensen U.H."/>
            <person name="Larsen T.O."/>
            <person name="Devries R.P."/>
            <person name="Grigoriev I.V."/>
            <person name="Machida M."/>
            <person name="Baker S.E."/>
            <person name="Andersen M.R."/>
        </authorList>
    </citation>
    <scope>NUCLEOTIDE SEQUENCE [LARGE SCALE GENOMIC DNA]</scope>
    <source>
        <strain evidence="4 5">IBT 29228</strain>
    </source>
</reference>
<feature type="compositionally biased region" description="Polar residues" evidence="2">
    <location>
        <begin position="22"/>
        <end position="31"/>
    </location>
</feature>
<protein>
    <recommendedName>
        <fullName evidence="3">BZIP domain-containing protein</fullName>
    </recommendedName>
</protein>
<evidence type="ECO:0000313" key="5">
    <source>
        <dbReference type="Proteomes" id="UP000326198"/>
    </source>
</evidence>
<dbReference type="OrthoDB" id="4486874at2759"/>
<dbReference type="CDD" id="cd14688">
    <property type="entry name" value="bZIP_YAP"/>
    <property type="match status" value="1"/>
</dbReference>
<feature type="domain" description="BZIP" evidence="3">
    <location>
        <begin position="45"/>
        <end position="99"/>
    </location>
</feature>
<evidence type="ECO:0000256" key="1">
    <source>
        <dbReference type="SAM" id="Coils"/>
    </source>
</evidence>
<sequence length="174" mass="19816">MDNPSQCARFASSRLHSDKNHASVNKRTGNQENRRGAAKYRGITEHRRIQMREAQRKYRFKKDATISVLQHRNAELESTLTAMGCTIEKLQDQVTSLQQVDHRVEDMTSLRTTVEQLRAIITNAQRQSGSALCVDGRSDIHHGYRVHSTLWQTTPGEQRSSRPVSALGYEVVNE</sequence>
<dbReference type="AlphaFoldDB" id="A0A5N7BKW4"/>
<evidence type="ECO:0000313" key="4">
    <source>
        <dbReference type="EMBL" id="KAE8382432.1"/>
    </source>
</evidence>
<accession>A0A5N7BKW4</accession>
<dbReference type="InterPro" id="IPR004827">
    <property type="entry name" value="bZIP"/>
</dbReference>
<dbReference type="EMBL" id="ML736162">
    <property type="protein sequence ID" value="KAE8382432.1"/>
    <property type="molecule type" value="Genomic_DNA"/>
</dbReference>
<proteinExistence type="predicted"/>
<organism evidence="4 5">
    <name type="scientific">Aspergillus bertholletiae</name>
    <dbReference type="NCBI Taxonomy" id="1226010"/>
    <lineage>
        <taxon>Eukaryota</taxon>
        <taxon>Fungi</taxon>
        <taxon>Dikarya</taxon>
        <taxon>Ascomycota</taxon>
        <taxon>Pezizomycotina</taxon>
        <taxon>Eurotiomycetes</taxon>
        <taxon>Eurotiomycetidae</taxon>
        <taxon>Eurotiales</taxon>
        <taxon>Aspergillaceae</taxon>
        <taxon>Aspergillus</taxon>
        <taxon>Aspergillus subgen. Circumdati</taxon>
    </lineage>
</organism>
<feature type="coiled-coil region" evidence="1">
    <location>
        <begin position="73"/>
        <end position="127"/>
    </location>
</feature>
<evidence type="ECO:0000256" key="2">
    <source>
        <dbReference type="SAM" id="MobiDB-lite"/>
    </source>
</evidence>
<name>A0A5N7BKW4_9EURO</name>
<evidence type="ECO:0000259" key="3">
    <source>
        <dbReference type="Pfam" id="PF00170"/>
    </source>
</evidence>
<dbReference type="GO" id="GO:0003700">
    <property type="term" value="F:DNA-binding transcription factor activity"/>
    <property type="evidence" value="ECO:0007669"/>
    <property type="project" value="InterPro"/>
</dbReference>
<keyword evidence="1" id="KW-0175">Coiled coil</keyword>
<dbReference type="Gene3D" id="1.20.5.170">
    <property type="match status" value="1"/>
</dbReference>
<dbReference type="InterPro" id="IPR046347">
    <property type="entry name" value="bZIP_sf"/>
</dbReference>
<keyword evidence="5" id="KW-1185">Reference proteome</keyword>
<feature type="region of interest" description="Disordered" evidence="2">
    <location>
        <begin position="1"/>
        <end position="39"/>
    </location>
</feature>